<dbReference type="EMBL" id="BARU01014110">
    <property type="protein sequence ID" value="GAH31399.1"/>
    <property type="molecule type" value="Genomic_DNA"/>
</dbReference>
<dbReference type="EC" id="2.7.2.4" evidence="1"/>
<keyword evidence="3" id="KW-0808">Transferase</keyword>
<evidence type="ECO:0000256" key="4">
    <source>
        <dbReference type="ARBA" id="ARBA00022840"/>
    </source>
</evidence>
<proteinExistence type="predicted"/>
<keyword evidence="2" id="KW-0547">Nucleotide-binding</keyword>
<dbReference type="SUPFAM" id="SSF55021">
    <property type="entry name" value="ACT-like"/>
    <property type="match status" value="1"/>
</dbReference>
<reference evidence="6" key="1">
    <citation type="journal article" date="2014" name="Front. Microbiol.">
        <title>High frequency of phylogenetically diverse reductive dehalogenase-homologous genes in deep subseafloor sedimentary metagenomes.</title>
        <authorList>
            <person name="Kawai M."/>
            <person name="Futagami T."/>
            <person name="Toyoda A."/>
            <person name="Takaki Y."/>
            <person name="Nishi S."/>
            <person name="Hori S."/>
            <person name="Arai W."/>
            <person name="Tsubouchi T."/>
            <person name="Morono Y."/>
            <person name="Uchiyama I."/>
            <person name="Ito T."/>
            <person name="Fujiyama A."/>
            <person name="Inagaki F."/>
            <person name="Takami H."/>
        </authorList>
    </citation>
    <scope>NUCLEOTIDE SEQUENCE</scope>
    <source>
        <strain evidence="6">Expedition CK06-06</strain>
    </source>
</reference>
<name>X1FPU4_9ZZZZ</name>
<evidence type="ECO:0000256" key="2">
    <source>
        <dbReference type="ARBA" id="ARBA00022741"/>
    </source>
</evidence>
<keyword evidence="4" id="KW-0067">ATP-binding</keyword>
<evidence type="ECO:0000313" key="6">
    <source>
        <dbReference type="EMBL" id="GAH31399.1"/>
    </source>
</evidence>
<organism evidence="6">
    <name type="scientific">marine sediment metagenome</name>
    <dbReference type="NCBI Taxonomy" id="412755"/>
    <lineage>
        <taxon>unclassified sequences</taxon>
        <taxon>metagenomes</taxon>
        <taxon>ecological metagenomes</taxon>
    </lineage>
</organism>
<dbReference type="Pfam" id="PF22468">
    <property type="entry name" value="ACT_9"/>
    <property type="match status" value="1"/>
</dbReference>
<feature type="domain" description="Aspartokinase ACT" evidence="5">
    <location>
        <begin position="2"/>
        <end position="30"/>
    </location>
</feature>
<dbReference type="GO" id="GO:0005524">
    <property type="term" value="F:ATP binding"/>
    <property type="evidence" value="ECO:0007669"/>
    <property type="project" value="UniProtKB-KW"/>
</dbReference>
<feature type="non-terminal residue" evidence="6">
    <location>
        <position position="1"/>
    </location>
</feature>
<sequence length="36" mass="3733">IAIAQGSSEVSISLVVDAGDTQAALLALHELINKER</sequence>
<evidence type="ECO:0000256" key="3">
    <source>
        <dbReference type="ARBA" id="ARBA00022777"/>
    </source>
</evidence>
<dbReference type="AlphaFoldDB" id="X1FPU4"/>
<keyword evidence="3" id="KW-0418">Kinase</keyword>
<dbReference type="InterPro" id="IPR054352">
    <property type="entry name" value="ACT_Aspartokinase"/>
</dbReference>
<dbReference type="Gene3D" id="3.30.70.260">
    <property type="match status" value="1"/>
</dbReference>
<accession>X1FPU4</accession>
<gene>
    <name evidence="6" type="ORF">S03H2_25101</name>
</gene>
<evidence type="ECO:0000256" key="1">
    <source>
        <dbReference type="ARBA" id="ARBA00013059"/>
    </source>
</evidence>
<dbReference type="InterPro" id="IPR045865">
    <property type="entry name" value="ACT-like_dom_sf"/>
</dbReference>
<dbReference type="GO" id="GO:0004072">
    <property type="term" value="F:aspartate kinase activity"/>
    <property type="evidence" value="ECO:0007669"/>
    <property type="project" value="UniProtKB-EC"/>
</dbReference>
<protein>
    <recommendedName>
        <fullName evidence="1">aspartate kinase</fullName>
        <ecNumber evidence="1">2.7.2.4</ecNumber>
    </recommendedName>
</protein>
<comment type="caution">
    <text evidence="6">The sequence shown here is derived from an EMBL/GenBank/DDBJ whole genome shotgun (WGS) entry which is preliminary data.</text>
</comment>
<evidence type="ECO:0000259" key="5">
    <source>
        <dbReference type="Pfam" id="PF22468"/>
    </source>
</evidence>